<evidence type="ECO:0000256" key="1">
    <source>
        <dbReference type="SAM" id="MobiDB-lite"/>
    </source>
</evidence>
<dbReference type="EMBL" id="LSSL01000154">
    <property type="protein sequence ID" value="OLY85326.1"/>
    <property type="molecule type" value="Genomic_DNA"/>
</dbReference>
<protein>
    <submittedName>
        <fullName evidence="2">Vacuolar protein-sorting-associated protein 46</fullName>
    </submittedName>
</protein>
<accession>A0A1R0H885</accession>
<dbReference type="STRING" id="133383.A0A1R0H885"/>
<dbReference type="GO" id="GO:0007034">
    <property type="term" value="P:vacuolar transport"/>
    <property type="evidence" value="ECO:0007669"/>
    <property type="project" value="InterPro"/>
</dbReference>
<gene>
    <name evidence="2" type="ORF">AYI68_g486</name>
</gene>
<feature type="region of interest" description="Disordered" evidence="1">
    <location>
        <begin position="1"/>
        <end position="21"/>
    </location>
</feature>
<feature type="region of interest" description="Disordered" evidence="1">
    <location>
        <begin position="162"/>
        <end position="192"/>
    </location>
</feature>
<dbReference type="Pfam" id="PF03357">
    <property type="entry name" value="Snf7"/>
    <property type="match status" value="1"/>
</dbReference>
<dbReference type="Proteomes" id="UP000187455">
    <property type="component" value="Unassembled WGS sequence"/>
</dbReference>
<dbReference type="InterPro" id="IPR005024">
    <property type="entry name" value="Snf7_fam"/>
</dbReference>
<evidence type="ECO:0000313" key="2">
    <source>
        <dbReference type="EMBL" id="OLY85326.1"/>
    </source>
</evidence>
<evidence type="ECO:0000313" key="3">
    <source>
        <dbReference type="Proteomes" id="UP000187455"/>
    </source>
</evidence>
<dbReference type="OrthoDB" id="10266568at2759"/>
<dbReference type="Gene3D" id="6.10.140.1230">
    <property type="match status" value="1"/>
</dbReference>
<reference evidence="2 3" key="1">
    <citation type="journal article" date="2016" name="Mol. Biol. Evol.">
        <title>Genome-Wide Survey of Gut Fungi (Harpellales) Reveals the First Horizontally Transferred Ubiquitin Gene from a Mosquito Host.</title>
        <authorList>
            <person name="Wang Y."/>
            <person name="White M.M."/>
            <person name="Kvist S."/>
            <person name="Moncalvo J.M."/>
        </authorList>
    </citation>
    <scope>NUCLEOTIDE SEQUENCE [LARGE SCALE GENOMIC DNA]</scope>
    <source>
        <strain evidence="2 3">ALG-7-W6</strain>
    </source>
</reference>
<feature type="compositionally biased region" description="Low complexity" evidence="1">
    <location>
        <begin position="166"/>
        <end position="183"/>
    </location>
</feature>
<dbReference type="PANTHER" id="PTHR10476">
    <property type="entry name" value="CHARGED MULTIVESICULAR BODY PROTEIN"/>
    <property type="match status" value="1"/>
</dbReference>
<comment type="caution">
    <text evidence="2">The sequence shown here is derived from an EMBL/GenBank/DDBJ whole genome shotgun (WGS) entry which is preliminary data.</text>
</comment>
<proteinExistence type="predicted"/>
<dbReference type="AlphaFoldDB" id="A0A1R0H885"/>
<sequence length="192" mass="21126">MYKFTAKSLTRQAKKTEKDAEREKLKVKKAIQAQNMQVAKIYAENVIRKNSEALQLIKLSSRVDAVAARVQTAVTMNQISRNMATVVVGMDRAMKSMNLDQISRVMDKFETQFEDLDVRTGVMESSVGGVVASSVPVDQVDSLLKQVADEAGLEFNQKLGVSQVPSDSLPSDSISSPENSLSERLAKLRNSS</sequence>
<organism evidence="2 3">
    <name type="scientific">Smittium mucronatum</name>
    <dbReference type="NCBI Taxonomy" id="133383"/>
    <lineage>
        <taxon>Eukaryota</taxon>
        <taxon>Fungi</taxon>
        <taxon>Fungi incertae sedis</taxon>
        <taxon>Zoopagomycota</taxon>
        <taxon>Kickxellomycotina</taxon>
        <taxon>Harpellomycetes</taxon>
        <taxon>Harpellales</taxon>
        <taxon>Legeriomycetaceae</taxon>
        <taxon>Smittium</taxon>
    </lineage>
</organism>
<keyword evidence="3" id="KW-1185">Reference proteome</keyword>
<name>A0A1R0H885_9FUNG</name>